<dbReference type="PROSITE" id="PS51375">
    <property type="entry name" value="PPR"/>
    <property type="match status" value="6"/>
</dbReference>
<feature type="repeat" description="PPR" evidence="3">
    <location>
        <begin position="290"/>
        <end position="325"/>
    </location>
</feature>
<dbReference type="InterPro" id="IPR011990">
    <property type="entry name" value="TPR-like_helical_dom_sf"/>
</dbReference>
<dbReference type="AlphaFoldDB" id="A0A834W106"/>
<organism evidence="5 6">
    <name type="scientific">Senna tora</name>
    <dbReference type="NCBI Taxonomy" id="362788"/>
    <lineage>
        <taxon>Eukaryota</taxon>
        <taxon>Viridiplantae</taxon>
        <taxon>Streptophyta</taxon>
        <taxon>Embryophyta</taxon>
        <taxon>Tracheophyta</taxon>
        <taxon>Spermatophyta</taxon>
        <taxon>Magnoliopsida</taxon>
        <taxon>eudicotyledons</taxon>
        <taxon>Gunneridae</taxon>
        <taxon>Pentapetalae</taxon>
        <taxon>rosids</taxon>
        <taxon>fabids</taxon>
        <taxon>Fabales</taxon>
        <taxon>Fabaceae</taxon>
        <taxon>Caesalpinioideae</taxon>
        <taxon>Cassia clade</taxon>
        <taxon>Senna</taxon>
    </lineage>
</organism>
<dbReference type="InterPro" id="IPR002885">
    <property type="entry name" value="PPR_rpt"/>
</dbReference>
<dbReference type="OrthoDB" id="185373at2759"/>
<feature type="repeat" description="PPR" evidence="3">
    <location>
        <begin position="326"/>
        <end position="360"/>
    </location>
</feature>
<evidence type="ECO:0000259" key="4">
    <source>
        <dbReference type="Pfam" id="PF17177"/>
    </source>
</evidence>
<evidence type="ECO:0000256" key="2">
    <source>
        <dbReference type="ARBA" id="ARBA00022737"/>
    </source>
</evidence>
<evidence type="ECO:0000256" key="1">
    <source>
        <dbReference type="ARBA" id="ARBA00007626"/>
    </source>
</evidence>
<feature type="repeat" description="PPR" evidence="3">
    <location>
        <begin position="463"/>
        <end position="497"/>
    </location>
</feature>
<dbReference type="EMBL" id="JAAIUW010000013">
    <property type="protein sequence ID" value="KAF7801966.1"/>
    <property type="molecule type" value="Genomic_DNA"/>
</dbReference>
<dbReference type="Proteomes" id="UP000634136">
    <property type="component" value="Unassembled WGS sequence"/>
</dbReference>
<comment type="caution">
    <text evidence="5">The sequence shown here is derived from an EMBL/GenBank/DDBJ whole genome shotgun (WGS) entry which is preliminary data.</text>
</comment>
<keyword evidence="6" id="KW-1185">Reference proteome</keyword>
<reference evidence="5" key="1">
    <citation type="submission" date="2020-09" db="EMBL/GenBank/DDBJ databases">
        <title>Genome-Enabled Discovery of Anthraquinone Biosynthesis in Senna tora.</title>
        <authorList>
            <person name="Kang S.-H."/>
            <person name="Pandey R.P."/>
            <person name="Lee C.-M."/>
            <person name="Sim J.-S."/>
            <person name="Jeong J.-T."/>
            <person name="Choi B.-S."/>
            <person name="Jung M."/>
            <person name="Ginzburg D."/>
            <person name="Zhao K."/>
            <person name="Won S.Y."/>
            <person name="Oh T.-J."/>
            <person name="Yu Y."/>
            <person name="Kim N.-H."/>
            <person name="Lee O.R."/>
            <person name="Lee T.-H."/>
            <person name="Bashyal P."/>
            <person name="Kim T.-S."/>
            <person name="Lee W.-H."/>
            <person name="Kawkins C."/>
            <person name="Kim C.-K."/>
            <person name="Kim J.S."/>
            <person name="Ahn B.O."/>
            <person name="Rhee S.Y."/>
            <person name="Sohng J.K."/>
        </authorList>
    </citation>
    <scope>NUCLEOTIDE SEQUENCE</scope>
    <source>
        <tissue evidence="5">Leaf</tissue>
    </source>
</reference>
<dbReference type="InterPro" id="IPR033443">
    <property type="entry name" value="PROP1-like_PPR_dom"/>
</dbReference>
<accession>A0A834W106</accession>
<dbReference type="PANTHER" id="PTHR47447:SF23">
    <property type="entry name" value="PENTACOTRIPEPTIDE-REPEAT REGION OF PRORP DOMAIN-CONTAINING PROTEIN"/>
    <property type="match status" value="1"/>
</dbReference>
<evidence type="ECO:0000313" key="6">
    <source>
        <dbReference type="Proteomes" id="UP000634136"/>
    </source>
</evidence>
<gene>
    <name evidence="5" type="ORF">G2W53_041077</name>
</gene>
<keyword evidence="2" id="KW-0677">Repeat</keyword>
<evidence type="ECO:0000256" key="3">
    <source>
        <dbReference type="PROSITE-ProRule" id="PRU00708"/>
    </source>
</evidence>
<dbReference type="Pfam" id="PF01535">
    <property type="entry name" value="PPR"/>
    <property type="match status" value="3"/>
</dbReference>
<sequence length="586" mass="67928">MFRIRSKLSVFSVVIPCIYQNLLPVNLSHIVEQTLTSAFNILNPSKSETLSAPPKLGFSVLLFSSSIPTTNFGASTDSPVLRLGEALGDDYEEEDCNKGNEKNDIHFDQLDIKDDLVQDIKTILDILDTPGCGPSEIKYKLEQCCIRASSELVVEILSRVRNDWQAAYTFFLWAGKQPGYSPSIREYHSMISILGKMRKFDIAWTLIEEMSGHNSGSSFVKPRTLLIMIRRYCAVHDVESALNTFYAYERYNFHVGLEEFQSLISALCEYKNVQDAEHLLFCSENLFPLNTRSFNIILGGWCYVNVNTSHAQRIWQEMSKRGIQYDVVSYACIISCYSKASKLSKVLKLFDHMQRMQITPNRKVYNAVIHTLAKHRLVKEAVNLMRIMEDNGIAPNLATFNSLIKALCQARLIEEAELVLDEMLQRGLSPTIQTYHALFRILRSKEEVYELWIKMRRLGCHPTIETYIMMIRRFCQWRQLHIVFSLWSEMSERGFKHEHCSYTALIHGLFLNGKLKDAYKYYQEMLEKGFRPEPRTEKMIQIWFPRIQVLENLMTGLSHDRLGHRKPYPVNFIKENTLLANFRPKD</sequence>
<dbReference type="Pfam" id="PF17177">
    <property type="entry name" value="PPR_long"/>
    <property type="match status" value="1"/>
</dbReference>
<dbReference type="PANTHER" id="PTHR47447">
    <property type="entry name" value="OS03G0856100 PROTEIN"/>
    <property type="match status" value="1"/>
</dbReference>
<dbReference type="NCBIfam" id="TIGR00756">
    <property type="entry name" value="PPR"/>
    <property type="match status" value="5"/>
</dbReference>
<comment type="similarity">
    <text evidence="1">Belongs to the PPR family. P subfamily.</text>
</comment>
<feature type="repeat" description="PPR" evidence="3">
    <location>
        <begin position="498"/>
        <end position="532"/>
    </location>
</feature>
<dbReference type="Gene3D" id="1.25.40.10">
    <property type="entry name" value="Tetratricopeptide repeat domain"/>
    <property type="match status" value="4"/>
</dbReference>
<feature type="repeat" description="PPR" evidence="3">
    <location>
        <begin position="361"/>
        <end position="395"/>
    </location>
</feature>
<feature type="repeat" description="PPR" evidence="3">
    <location>
        <begin position="396"/>
        <end position="430"/>
    </location>
</feature>
<protein>
    <submittedName>
        <fullName evidence="5">Pentatricopeptide repeat-containing protein</fullName>
    </submittedName>
</protein>
<proteinExistence type="inferred from homology"/>
<evidence type="ECO:0000313" key="5">
    <source>
        <dbReference type="EMBL" id="KAF7801966.1"/>
    </source>
</evidence>
<name>A0A834W106_9FABA</name>
<feature type="domain" description="PROP1-like PPR" evidence="4">
    <location>
        <begin position="309"/>
        <end position="450"/>
    </location>
</feature>